<dbReference type="Gene3D" id="1.10.510.10">
    <property type="entry name" value="Transferase(Phosphotransferase) domain 1"/>
    <property type="match status" value="1"/>
</dbReference>
<evidence type="ECO:0000259" key="2">
    <source>
        <dbReference type="PROSITE" id="PS50011"/>
    </source>
</evidence>
<dbReference type="Proteomes" id="UP000784294">
    <property type="component" value="Unassembled WGS sequence"/>
</dbReference>
<protein>
    <recommendedName>
        <fullName evidence="2">Protein kinase domain-containing protein</fullName>
    </recommendedName>
</protein>
<dbReference type="GO" id="GO:0005524">
    <property type="term" value="F:ATP binding"/>
    <property type="evidence" value="ECO:0007669"/>
    <property type="project" value="InterPro"/>
</dbReference>
<evidence type="ECO:0000313" key="3">
    <source>
        <dbReference type="EMBL" id="VEL12416.1"/>
    </source>
</evidence>
<dbReference type="OrthoDB" id="5979581at2759"/>
<accession>A0A3S5CJ46</accession>
<organism evidence="3 4">
    <name type="scientific">Protopolystoma xenopodis</name>
    <dbReference type="NCBI Taxonomy" id="117903"/>
    <lineage>
        <taxon>Eukaryota</taxon>
        <taxon>Metazoa</taxon>
        <taxon>Spiralia</taxon>
        <taxon>Lophotrochozoa</taxon>
        <taxon>Platyhelminthes</taxon>
        <taxon>Monogenea</taxon>
        <taxon>Polyopisthocotylea</taxon>
        <taxon>Polystomatidea</taxon>
        <taxon>Polystomatidae</taxon>
        <taxon>Protopolystoma</taxon>
    </lineage>
</organism>
<feature type="region of interest" description="Disordered" evidence="1">
    <location>
        <begin position="359"/>
        <end position="384"/>
    </location>
</feature>
<dbReference type="InterPro" id="IPR050235">
    <property type="entry name" value="CK1_Ser-Thr_kinase"/>
</dbReference>
<feature type="region of interest" description="Disordered" evidence="1">
    <location>
        <begin position="24"/>
        <end position="45"/>
    </location>
</feature>
<dbReference type="AlphaFoldDB" id="A0A3S5CJ46"/>
<dbReference type="InterPro" id="IPR000719">
    <property type="entry name" value="Prot_kinase_dom"/>
</dbReference>
<comment type="caution">
    <text evidence="3">The sequence shown here is derived from an EMBL/GenBank/DDBJ whole genome shotgun (WGS) entry which is preliminary data.</text>
</comment>
<evidence type="ECO:0000313" key="4">
    <source>
        <dbReference type="Proteomes" id="UP000784294"/>
    </source>
</evidence>
<dbReference type="SUPFAM" id="SSF56112">
    <property type="entry name" value="Protein kinase-like (PK-like)"/>
    <property type="match status" value="1"/>
</dbReference>
<feature type="domain" description="Protein kinase" evidence="2">
    <location>
        <begin position="1"/>
        <end position="177"/>
    </location>
</feature>
<reference evidence="3" key="1">
    <citation type="submission" date="2018-11" db="EMBL/GenBank/DDBJ databases">
        <authorList>
            <consortium name="Pathogen Informatics"/>
        </authorList>
    </citation>
    <scope>NUCLEOTIDE SEQUENCE</scope>
</reference>
<evidence type="ECO:0000256" key="1">
    <source>
        <dbReference type="SAM" id="MobiDB-lite"/>
    </source>
</evidence>
<name>A0A3S5CJ46_9PLAT</name>
<dbReference type="InterPro" id="IPR011009">
    <property type="entry name" value="Kinase-like_dom_sf"/>
</dbReference>
<feature type="compositionally biased region" description="Acidic residues" evidence="1">
    <location>
        <begin position="472"/>
        <end position="489"/>
    </location>
</feature>
<dbReference type="PROSITE" id="PS50011">
    <property type="entry name" value="PROTEIN_KINASE_DOM"/>
    <property type="match status" value="1"/>
</dbReference>
<dbReference type="GO" id="GO:0004672">
    <property type="term" value="F:protein kinase activity"/>
    <property type="evidence" value="ECO:0007669"/>
    <property type="project" value="InterPro"/>
</dbReference>
<dbReference type="EMBL" id="CAAALY010014707">
    <property type="protein sequence ID" value="VEL12416.1"/>
    <property type="molecule type" value="Genomic_DNA"/>
</dbReference>
<feature type="compositionally biased region" description="Polar residues" evidence="1">
    <location>
        <begin position="683"/>
        <end position="707"/>
    </location>
</feature>
<feature type="region of interest" description="Disordered" evidence="1">
    <location>
        <begin position="660"/>
        <end position="707"/>
    </location>
</feature>
<feature type="compositionally biased region" description="Basic and acidic residues" evidence="1">
    <location>
        <begin position="363"/>
        <end position="384"/>
    </location>
</feature>
<keyword evidence="4" id="KW-1185">Reference proteome</keyword>
<feature type="compositionally biased region" description="Acidic residues" evidence="1">
    <location>
        <begin position="663"/>
        <end position="672"/>
    </location>
</feature>
<feature type="compositionally biased region" description="Basic and acidic residues" evidence="1">
    <location>
        <begin position="197"/>
        <end position="255"/>
    </location>
</feature>
<proteinExistence type="predicted"/>
<dbReference type="PANTHER" id="PTHR11909">
    <property type="entry name" value="CASEIN KINASE-RELATED"/>
    <property type="match status" value="1"/>
</dbReference>
<feature type="region of interest" description="Disordered" evidence="1">
    <location>
        <begin position="192"/>
        <end position="257"/>
    </location>
</feature>
<feature type="region of interest" description="Disordered" evidence="1">
    <location>
        <begin position="472"/>
        <end position="530"/>
    </location>
</feature>
<sequence>MAKGEGLLQKKPARLDETISCASSYSSSVKGEQATGVAGEPSPERPAPMVFLLDFGLARPYTINGQPDGQLRPARRVAGFRGTVRYASVNAHLHRDLGRHDDLWSLLYMMLEFIAGQLPWRRLRDKDLVGQMKAETDHAELAARSGLPEEIASVWVSELTRCDYTVEPNYARLHDSLTGWLGRHKIGAHFPPYDWEAGDRESPRRQSEGQKEEAKEVMMCQERAEEKETRESVILKDERVRPSDEEHKKEEKDQEGACLKRARRDALDDNSILPAGAKQKLGLSEARLECAYAFRDATLSRSACPSGDHISTCKLRAAQLGISSFMTAAAVDPPLSGPTHIEALCGCLQFPSQPVTKVPKAAESTRRPYTDKVESKSSPPGERERIRRCEEFPASLPESLVRPVSLSLSAAAMGVGDDILTTPADWSTRRLETLAAVPESSGIRGCGYGGLSEADADLAVADDLQLEDEELAVEEDEEKENAGQGEEEDRFNNSRTINGSRIWRRIGPTDDWDSETRTAGGRSSVHPSYYLPKSPSTGTLGSSFHPAINEAIRAGNPARWADTIGMIFVSPGGGVLRKKSTGSSMNLEVGVSAPTETDLRPPISERIHFFDDKKKLERHLIGSRKAEEHAKKEGKAVQNDAKLSLIFQKERVEDASPNLEVANGEEEEEEDLLLTVSSTSTTKNSPKSGELSNAKDQPMTETRVQPQINTQLSGVTTKSDKNAILQNAVYSWQVEDPQNT</sequence>
<feature type="compositionally biased region" description="Low complexity" evidence="1">
    <location>
        <begin position="673"/>
        <end position="682"/>
    </location>
</feature>
<gene>
    <name evidence="3" type="ORF">PXEA_LOCUS5856</name>
</gene>